<dbReference type="Proteomes" id="UP001346149">
    <property type="component" value="Unassembled WGS sequence"/>
</dbReference>
<comment type="caution">
    <text evidence="3">The sequence shown here is derived from an EMBL/GenBank/DDBJ whole genome shotgun (WGS) entry which is preliminary data.</text>
</comment>
<proteinExistence type="predicted"/>
<evidence type="ECO:0000313" key="4">
    <source>
        <dbReference type="Proteomes" id="UP001346149"/>
    </source>
</evidence>
<gene>
    <name evidence="3" type="ORF">SAY86_023674</name>
</gene>
<dbReference type="EMBL" id="JAXQNO010000008">
    <property type="protein sequence ID" value="KAK4793239.1"/>
    <property type="molecule type" value="Genomic_DNA"/>
</dbReference>
<feature type="compositionally biased region" description="Polar residues" evidence="1">
    <location>
        <begin position="130"/>
        <end position="139"/>
    </location>
</feature>
<feature type="region of interest" description="Disordered" evidence="1">
    <location>
        <begin position="130"/>
        <end position="156"/>
    </location>
</feature>
<dbReference type="InterPro" id="IPR049317">
    <property type="entry name" value="GCIP-like_N"/>
</dbReference>
<evidence type="ECO:0000313" key="3">
    <source>
        <dbReference type="EMBL" id="KAK4793239.1"/>
    </source>
</evidence>
<dbReference type="PANTHER" id="PTHR15492">
    <property type="entry name" value="CYCLIN D1-BINDING PROTEIN 1"/>
    <property type="match status" value="1"/>
</dbReference>
<reference evidence="3 4" key="1">
    <citation type="journal article" date="2023" name="Hortic Res">
        <title>Pangenome of water caltrop reveals structural variations and asymmetric subgenome divergence after allopolyploidization.</title>
        <authorList>
            <person name="Zhang X."/>
            <person name="Chen Y."/>
            <person name="Wang L."/>
            <person name="Yuan Y."/>
            <person name="Fang M."/>
            <person name="Shi L."/>
            <person name="Lu R."/>
            <person name="Comes H.P."/>
            <person name="Ma Y."/>
            <person name="Chen Y."/>
            <person name="Huang G."/>
            <person name="Zhou Y."/>
            <person name="Zheng Z."/>
            <person name="Qiu Y."/>
        </authorList>
    </citation>
    <scope>NUCLEOTIDE SEQUENCE [LARGE SCALE GENOMIC DNA]</scope>
    <source>
        <strain evidence="3">F231</strain>
    </source>
</reference>
<evidence type="ECO:0000259" key="2">
    <source>
        <dbReference type="Pfam" id="PF13324"/>
    </source>
</evidence>
<sequence>MLYQAGQLRTADMEDSMGTVFLVIQELIWNVLQMLPKAGPTLIGFLDGSFKDIRDCTSDLLNCTLVREPYGSLDDSKQIPGSARRALDIFKSLKKIPRTNSEAIRMSLLRILKDINSVISEIEAATLSSGKSEEQSSMGYKQGQENEEAGNNREYSQEEQEAITALVIGTLSFAFATVSYLISVVKFGDAEPYYGPGFVMCMEHELSQSIKLKNVIYKIKDYLFPLREVEKILKLADEMNEIVDSMERLLGPYMSIWPGFYRRIYLSICNAIQELQDALSKLLTPEDRHQAVGASN</sequence>
<keyword evidence="4" id="KW-1185">Reference proteome</keyword>
<organism evidence="3 4">
    <name type="scientific">Trapa natans</name>
    <name type="common">Water chestnut</name>
    <dbReference type="NCBI Taxonomy" id="22666"/>
    <lineage>
        <taxon>Eukaryota</taxon>
        <taxon>Viridiplantae</taxon>
        <taxon>Streptophyta</taxon>
        <taxon>Embryophyta</taxon>
        <taxon>Tracheophyta</taxon>
        <taxon>Spermatophyta</taxon>
        <taxon>Magnoliopsida</taxon>
        <taxon>eudicotyledons</taxon>
        <taxon>Gunneridae</taxon>
        <taxon>Pentapetalae</taxon>
        <taxon>rosids</taxon>
        <taxon>malvids</taxon>
        <taxon>Myrtales</taxon>
        <taxon>Lythraceae</taxon>
        <taxon>Trapa</taxon>
    </lineage>
</organism>
<dbReference type="PANTHER" id="PTHR15492:SF1">
    <property type="entry name" value="CYCLIN-D1-BINDING PROTEIN 1"/>
    <property type="match status" value="1"/>
</dbReference>
<accession>A0AAN7LW63</accession>
<dbReference type="Pfam" id="PF13324">
    <property type="entry name" value="GCIP_N"/>
    <property type="match status" value="1"/>
</dbReference>
<evidence type="ECO:0000256" key="1">
    <source>
        <dbReference type="SAM" id="MobiDB-lite"/>
    </source>
</evidence>
<dbReference type="AlphaFoldDB" id="A0AAN7LW63"/>
<dbReference type="InterPro" id="IPR026907">
    <property type="entry name" value="GCIP-like"/>
</dbReference>
<protein>
    <recommendedName>
        <fullName evidence="2">Cyclin-D1-binding protein 1-like N-terminal domain-containing protein</fullName>
    </recommendedName>
</protein>
<feature type="domain" description="Cyclin-D1-binding protein 1-like N-terminal" evidence="2">
    <location>
        <begin position="10"/>
        <end position="125"/>
    </location>
</feature>
<dbReference type="GO" id="GO:0005634">
    <property type="term" value="C:nucleus"/>
    <property type="evidence" value="ECO:0007669"/>
    <property type="project" value="TreeGrafter"/>
</dbReference>
<name>A0AAN7LW63_TRANT</name>